<protein>
    <submittedName>
        <fullName evidence="2">Uncharacterized protein</fullName>
    </submittedName>
</protein>
<organism evidence="2 3">
    <name type="scientific">Galerina marginata (strain CBS 339.88)</name>
    <dbReference type="NCBI Taxonomy" id="685588"/>
    <lineage>
        <taxon>Eukaryota</taxon>
        <taxon>Fungi</taxon>
        <taxon>Dikarya</taxon>
        <taxon>Basidiomycota</taxon>
        <taxon>Agaricomycotina</taxon>
        <taxon>Agaricomycetes</taxon>
        <taxon>Agaricomycetidae</taxon>
        <taxon>Agaricales</taxon>
        <taxon>Agaricineae</taxon>
        <taxon>Strophariaceae</taxon>
        <taxon>Galerina</taxon>
    </lineage>
</organism>
<accession>A0A067TNA6</accession>
<sequence>MLFQVIRASYPSFAYVSASGPLLNATTTRKRAFRSTSLDIRSGDQMDCEHATASANVNLFDDHDRLTFRPCYRMAHTLVSTFQHKLQADAFSSLPRPYVSDDNSGSPDRSHNPARRPPP</sequence>
<feature type="region of interest" description="Disordered" evidence="1">
    <location>
        <begin position="93"/>
        <end position="119"/>
    </location>
</feature>
<dbReference type="Proteomes" id="UP000027222">
    <property type="component" value="Unassembled WGS sequence"/>
</dbReference>
<dbReference type="AlphaFoldDB" id="A0A067TNA6"/>
<proteinExistence type="predicted"/>
<name>A0A067TNA6_GALM3</name>
<dbReference type="HOGENOM" id="CLU_2061645_0_0_1"/>
<dbReference type="EMBL" id="KL142368">
    <property type="protein sequence ID" value="KDR84656.1"/>
    <property type="molecule type" value="Genomic_DNA"/>
</dbReference>
<reference evidence="3" key="1">
    <citation type="journal article" date="2014" name="Proc. Natl. Acad. Sci. U.S.A.">
        <title>Extensive sampling of basidiomycete genomes demonstrates inadequacy of the white-rot/brown-rot paradigm for wood decay fungi.</title>
        <authorList>
            <person name="Riley R."/>
            <person name="Salamov A.A."/>
            <person name="Brown D.W."/>
            <person name="Nagy L.G."/>
            <person name="Floudas D."/>
            <person name="Held B.W."/>
            <person name="Levasseur A."/>
            <person name="Lombard V."/>
            <person name="Morin E."/>
            <person name="Otillar R."/>
            <person name="Lindquist E.A."/>
            <person name="Sun H."/>
            <person name="LaButti K.M."/>
            <person name="Schmutz J."/>
            <person name="Jabbour D."/>
            <person name="Luo H."/>
            <person name="Baker S.E."/>
            <person name="Pisabarro A.G."/>
            <person name="Walton J.D."/>
            <person name="Blanchette R.A."/>
            <person name="Henrissat B."/>
            <person name="Martin F."/>
            <person name="Cullen D."/>
            <person name="Hibbett D.S."/>
            <person name="Grigoriev I.V."/>
        </authorList>
    </citation>
    <scope>NUCLEOTIDE SEQUENCE [LARGE SCALE GENOMIC DNA]</scope>
    <source>
        <strain evidence="3">CBS 339.88</strain>
    </source>
</reference>
<evidence type="ECO:0000256" key="1">
    <source>
        <dbReference type="SAM" id="MobiDB-lite"/>
    </source>
</evidence>
<keyword evidence="3" id="KW-1185">Reference proteome</keyword>
<evidence type="ECO:0000313" key="3">
    <source>
        <dbReference type="Proteomes" id="UP000027222"/>
    </source>
</evidence>
<evidence type="ECO:0000313" key="2">
    <source>
        <dbReference type="EMBL" id="KDR84656.1"/>
    </source>
</evidence>
<gene>
    <name evidence="2" type="ORF">GALMADRAFT_133904</name>
</gene>